<dbReference type="AlphaFoldDB" id="A0A7C2JWV9"/>
<evidence type="ECO:0000313" key="1">
    <source>
        <dbReference type="EMBL" id="HEN14544.1"/>
    </source>
</evidence>
<keyword evidence="1" id="KW-0378">Hydrolase</keyword>
<dbReference type="SFLD" id="SFLDS00003">
    <property type="entry name" value="Haloacid_Dehalogenase"/>
    <property type="match status" value="1"/>
</dbReference>
<name>A0A7C2JWV9_9PLAN</name>
<accession>A0A7C2JWV9</accession>
<comment type="caution">
    <text evidence="1">The sequence shown here is derived from an EMBL/GenBank/DDBJ whole genome shotgun (WGS) entry which is preliminary data.</text>
</comment>
<dbReference type="PANTHER" id="PTHR46191:SF2">
    <property type="entry name" value="HALOACID DEHALOGENASE-LIKE HYDROLASE DOMAIN-CONTAINING PROTEIN 3"/>
    <property type="match status" value="1"/>
</dbReference>
<organism evidence="1">
    <name type="scientific">Schlesneria paludicola</name>
    <dbReference type="NCBI Taxonomy" id="360056"/>
    <lineage>
        <taxon>Bacteria</taxon>
        <taxon>Pseudomonadati</taxon>
        <taxon>Planctomycetota</taxon>
        <taxon>Planctomycetia</taxon>
        <taxon>Planctomycetales</taxon>
        <taxon>Planctomycetaceae</taxon>
        <taxon>Schlesneria</taxon>
    </lineage>
</organism>
<protein>
    <submittedName>
        <fullName evidence="1">HAD family hydrolase</fullName>
    </submittedName>
</protein>
<dbReference type="GO" id="GO:0016787">
    <property type="term" value="F:hydrolase activity"/>
    <property type="evidence" value="ECO:0007669"/>
    <property type="project" value="UniProtKB-KW"/>
</dbReference>
<dbReference type="PANTHER" id="PTHR46191">
    <property type="match status" value="1"/>
</dbReference>
<dbReference type="InterPro" id="IPR023214">
    <property type="entry name" value="HAD_sf"/>
</dbReference>
<proteinExistence type="predicted"/>
<sequence>MSKSLAEYADWLAERNLRWPAPPKFEPVRAQPYLKPLPGIKAVAWDVYGTMLRISDGELLFQHPQAMRMEVALDKTLQEFNLWHSMSRKPGAPWEYLQTLYLRAYDDLRLAGSGRKGDLTEIDSAKLWRKVLDKLNLEEFTYDESFYGDLDELSEKMAYFFHSALQGVEAASGALAVLTELSQAGFVCGVVADGQCFTRVQMLRALGQQGTLPPAEALWNSRAVVLSHIEGVRKPSRSLYVRAIERFQNLGIAPEQVLYVGARLREDLTMAKAAGFRTVLYAGDKVSLRASLADLRDPAVKPDRMITELLQVRDILSL</sequence>
<reference evidence="1" key="1">
    <citation type="journal article" date="2020" name="mSystems">
        <title>Genome- and Community-Level Interaction Insights into Carbon Utilization and Element Cycling Functions of Hydrothermarchaeota in Hydrothermal Sediment.</title>
        <authorList>
            <person name="Zhou Z."/>
            <person name="Liu Y."/>
            <person name="Xu W."/>
            <person name="Pan J."/>
            <person name="Luo Z.H."/>
            <person name="Li M."/>
        </authorList>
    </citation>
    <scope>NUCLEOTIDE SEQUENCE [LARGE SCALE GENOMIC DNA]</scope>
    <source>
        <strain evidence="1">SpSt-339</strain>
    </source>
</reference>
<dbReference type="EMBL" id="DSOK01000115">
    <property type="protein sequence ID" value="HEN14544.1"/>
    <property type="molecule type" value="Genomic_DNA"/>
</dbReference>
<dbReference type="Gene3D" id="3.40.50.1000">
    <property type="entry name" value="HAD superfamily/HAD-like"/>
    <property type="match status" value="1"/>
</dbReference>
<dbReference type="InterPro" id="IPR051828">
    <property type="entry name" value="HAD-like_hydrolase_domain"/>
</dbReference>
<dbReference type="InterPro" id="IPR036412">
    <property type="entry name" value="HAD-like_sf"/>
</dbReference>
<gene>
    <name evidence="1" type="ORF">ENQ76_03640</name>
</gene>
<dbReference type="Pfam" id="PF00702">
    <property type="entry name" value="Hydrolase"/>
    <property type="match status" value="1"/>
</dbReference>
<dbReference type="SUPFAM" id="SSF56784">
    <property type="entry name" value="HAD-like"/>
    <property type="match status" value="1"/>
</dbReference>
<dbReference type="SFLD" id="SFLDG01129">
    <property type="entry name" value="C1.5:_HAD__Beta-PGM__Phosphata"/>
    <property type="match status" value="1"/>
</dbReference>